<proteinExistence type="inferred from homology"/>
<keyword evidence="3" id="KW-0723">Serine/threonine-protein kinase</keyword>
<feature type="compositionally biased region" description="Low complexity" evidence="11">
    <location>
        <begin position="82"/>
        <end position="97"/>
    </location>
</feature>
<dbReference type="Pfam" id="PF00069">
    <property type="entry name" value="Pkinase"/>
    <property type="match status" value="1"/>
</dbReference>
<feature type="compositionally biased region" description="Polar residues" evidence="11">
    <location>
        <begin position="64"/>
        <end position="81"/>
    </location>
</feature>
<dbReference type="EMBL" id="CADEAL010003279">
    <property type="protein sequence ID" value="CAB1444059.1"/>
    <property type="molecule type" value="Genomic_DNA"/>
</dbReference>
<dbReference type="InterPro" id="IPR008271">
    <property type="entry name" value="Ser/Thr_kinase_AS"/>
</dbReference>
<dbReference type="InterPro" id="IPR000719">
    <property type="entry name" value="Prot_kinase_dom"/>
</dbReference>
<dbReference type="Proteomes" id="UP001153269">
    <property type="component" value="Unassembled WGS sequence"/>
</dbReference>
<reference evidence="13" key="1">
    <citation type="submission" date="2020-03" db="EMBL/GenBank/DDBJ databases">
        <authorList>
            <person name="Weist P."/>
        </authorList>
    </citation>
    <scope>NUCLEOTIDE SEQUENCE</scope>
</reference>
<organism evidence="13 14">
    <name type="scientific">Pleuronectes platessa</name>
    <name type="common">European plaice</name>
    <dbReference type="NCBI Taxonomy" id="8262"/>
    <lineage>
        <taxon>Eukaryota</taxon>
        <taxon>Metazoa</taxon>
        <taxon>Chordata</taxon>
        <taxon>Craniata</taxon>
        <taxon>Vertebrata</taxon>
        <taxon>Euteleostomi</taxon>
        <taxon>Actinopterygii</taxon>
        <taxon>Neopterygii</taxon>
        <taxon>Teleostei</taxon>
        <taxon>Neoteleostei</taxon>
        <taxon>Acanthomorphata</taxon>
        <taxon>Carangaria</taxon>
        <taxon>Pleuronectiformes</taxon>
        <taxon>Pleuronectoidei</taxon>
        <taxon>Pleuronectidae</taxon>
        <taxon>Pleuronectes</taxon>
    </lineage>
</organism>
<feature type="compositionally biased region" description="Basic residues" evidence="11">
    <location>
        <begin position="17"/>
        <end position="45"/>
    </location>
</feature>
<dbReference type="InterPro" id="IPR017441">
    <property type="entry name" value="Protein_kinase_ATP_BS"/>
</dbReference>
<dbReference type="GO" id="GO:0043066">
    <property type="term" value="P:negative regulation of apoptotic process"/>
    <property type="evidence" value="ECO:0007669"/>
    <property type="project" value="TreeGrafter"/>
</dbReference>
<keyword evidence="4" id="KW-0808">Transferase</keyword>
<dbReference type="PANTHER" id="PTHR22984:SF11">
    <property type="entry name" value="AURORA KINASE-RELATED"/>
    <property type="match status" value="1"/>
</dbReference>
<keyword evidence="5 10" id="KW-0547">Nucleotide-binding</keyword>
<feature type="binding site" evidence="10">
    <location>
        <position position="370"/>
    </location>
    <ligand>
        <name>ATP</name>
        <dbReference type="ChEBI" id="CHEBI:30616"/>
    </ligand>
</feature>
<comment type="similarity">
    <text evidence="1">Belongs to the protein kinase superfamily. CAMK Ser/Thr protein kinase family. PIM subfamily.</text>
</comment>
<evidence type="ECO:0000256" key="2">
    <source>
        <dbReference type="ARBA" id="ARBA00012513"/>
    </source>
</evidence>
<dbReference type="PANTHER" id="PTHR22984">
    <property type="entry name" value="SERINE/THREONINE-PROTEIN KINASE PIM"/>
    <property type="match status" value="1"/>
</dbReference>
<accession>A0A9N7YZB4</accession>
<keyword evidence="14" id="KW-1185">Reference proteome</keyword>
<dbReference type="FunFam" id="3.30.200.20:FF:000475">
    <property type="entry name" value="Serine/threonine-protein kinase"/>
    <property type="match status" value="1"/>
</dbReference>
<gene>
    <name evidence="13" type="ORF">PLEPLA_LOCUS31775</name>
</gene>
<feature type="compositionally biased region" description="Low complexity" evidence="11">
    <location>
        <begin position="320"/>
        <end position="332"/>
    </location>
</feature>
<evidence type="ECO:0000256" key="11">
    <source>
        <dbReference type="SAM" id="MobiDB-lite"/>
    </source>
</evidence>
<evidence type="ECO:0000256" key="4">
    <source>
        <dbReference type="ARBA" id="ARBA00022679"/>
    </source>
</evidence>
<protein>
    <recommendedName>
        <fullName evidence="2">non-specific serine/threonine protein kinase</fullName>
        <ecNumber evidence="2">2.7.11.1</ecNumber>
    </recommendedName>
</protein>
<feature type="region of interest" description="Disordered" evidence="11">
    <location>
        <begin position="223"/>
        <end position="279"/>
    </location>
</feature>
<feature type="compositionally biased region" description="Basic and acidic residues" evidence="11">
    <location>
        <begin position="138"/>
        <end position="153"/>
    </location>
</feature>
<evidence type="ECO:0000256" key="3">
    <source>
        <dbReference type="ARBA" id="ARBA00022527"/>
    </source>
</evidence>
<dbReference type="GO" id="GO:0005524">
    <property type="term" value="F:ATP binding"/>
    <property type="evidence" value="ECO:0007669"/>
    <property type="project" value="UniProtKB-UniRule"/>
</dbReference>
<dbReference type="GO" id="GO:0005737">
    <property type="term" value="C:cytoplasm"/>
    <property type="evidence" value="ECO:0007669"/>
    <property type="project" value="TreeGrafter"/>
</dbReference>
<evidence type="ECO:0000256" key="7">
    <source>
        <dbReference type="ARBA" id="ARBA00022840"/>
    </source>
</evidence>
<evidence type="ECO:0000256" key="1">
    <source>
        <dbReference type="ARBA" id="ARBA00005505"/>
    </source>
</evidence>
<feature type="compositionally biased region" description="Basic residues" evidence="11">
    <location>
        <begin position="114"/>
        <end position="137"/>
    </location>
</feature>
<evidence type="ECO:0000256" key="5">
    <source>
        <dbReference type="ARBA" id="ARBA00022741"/>
    </source>
</evidence>
<comment type="catalytic activity">
    <reaction evidence="9">
        <text>L-seryl-[protein] + ATP = O-phospho-L-seryl-[protein] + ADP + H(+)</text>
        <dbReference type="Rhea" id="RHEA:17989"/>
        <dbReference type="Rhea" id="RHEA-COMP:9863"/>
        <dbReference type="Rhea" id="RHEA-COMP:11604"/>
        <dbReference type="ChEBI" id="CHEBI:15378"/>
        <dbReference type="ChEBI" id="CHEBI:29999"/>
        <dbReference type="ChEBI" id="CHEBI:30616"/>
        <dbReference type="ChEBI" id="CHEBI:83421"/>
        <dbReference type="ChEBI" id="CHEBI:456216"/>
        <dbReference type="EC" id="2.7.11.1"/>
    </reaction>
</comment>
<keyword evidence="7 10" id="KW-0067">ATP-binding</keyword>
<comment type="caution">
    <text evidence="13">The sequence shown here is derived from an EMBL/GenBank/DDBJ whole genome shotgun (WGS) entry which is preliminary data.</text>
</comment>
<dbReference type="Gene3D" id="1.10.510.10">
    <property type="entry name" value="Transferase(Phosphotransferase) domain 1"/>
    <property type="match status" value="1"/>
</dbReference>
<comment type="catalytic activity">
    <reaction evidence="8">
        <text>L-threonyl-[protein] + ATP = O-phospho-L-threonyl-[protein] + ADP + H(+)</text>
        <dbReference type="Rhea" id="RHEA:46608"/>
        <dbReference type="Rhea" id="RHEA-COMP:11060"/>
        <dbReference type="Rhea" id="RHEA-COMP:11605"/>
        <dbReference type="ChEBI" id="CHEBI:15378"/>
        <dbReference type="ChEBI" id="CHEBI:30013"/>
        <dbReference type="ChEBI" id="CHEBI:30616"/>
        <dbReference type="ChEBI" id="CHEBI:61977"/>
        <dbReference type="ChEBI" id="CHEBI:456216"/>
        <dbReference type="EC" id="2.7.11.1"/>
    </reaction>
</comment>
<dbReference type="InterPro" id="IPR051138">
    <property type="entry name" value="PIM_Ser/Thr_kinase"/>
</dbReference>
<feature type="compositionally biased region" description="Basic and acidic residues" evidence="11">
    <location>
        <begin position="46"/>
        <end position="61"/>
    </location>
</feature>
<dbReference type="PROSITE" id="PS00107">
    <property type="entry name" value="PROTEIN_KINASE_ATP"/>
    <property type="match status" value="1"/>
</dbReference>
<evidence type="ECO:0000259" key="12">
    <source>
        <dbReference type="PROSITE" id="PS50011"/>
    </source>
</evidence>
<dbReference type="Gene3D" id="3.30.200.20">
    <property type="entry name" value="Phosphorylase Kinase, domain 1"/>
    <property type="match status" value="1"/>
</dbReference>
<dbReference type="GO" id="GO:0007346">
    <property type="term" value="P:regulation of mitotic cell cycle"/>
    <property type="evidence" value="ECO:0007669"/>
    <property type="project" value="TreeGrafter"/>
</dbReference>
<evidence type="ECO:0000313" key="13">
    <source>
        <dbReference type="EMBL" id="CAB1444059.1"/>
    </source>
</evidence>
<dbReference type="SUPFAM" id="SSF56112">
    <property type="entry name" value="Protein kinase-like (PK-like)"/>
    <property type="match status" value="1"/>
</dbReference>
<feature type="compositionally biased region" description="Polar residues" evidence="11">
    <location>
        <begin position="301"/>
        <end position="312"/>
    </location>
</feature>
<dbReference type="AlphaFoldDB" id="A0A9N7YZB4"/>
<dbReference type="EC" id="2.7.11.1" evidence="2"/>
<feature type="compositionally biased region" description="Polar residues" evidence="11">
    <location>
        <begin position="156"/>
        <end position="173"/>
    </location>
</feature>
<feature type="compositionally biased region" description="Low complexity" evidence="11">
    <location>
        <begin position="174"/>
        <end position="186"/>
    </location>
</feature>
<feature type="compositionally biased region" description="Low complexity" evidence="11">
    <location>
        <begin position="247"/>
        <end position="259"/>
    </location>
</feature>
<evidence type="ECO:0000256" key="6">
    <source>
        <dbReference type="ARBA" id="ARBA00022777"/>
    </source>
</evidence>
<dbReference type="SMART" id="SM00220">
    <property type="entry name" value="S_TKc"/>
    <property type="match status" value="1"/>
</dbReference>
<evidence type="ECO:0000256" key="10">
    <source>
        <dbReference type="PROSITE-ProRule" id="PRU10141"/>
    </source>
</evidence>
<feature type="compositionally biased region" description="Polar residues" evidence="11">
    <location>
        <begin position="223"/>
        <end position="239"/>
    </location>
</feature>
<dbReference type="PROSITE" id="PS00108">
    <property type="entry name" value="PROTEIN_KINASE_ST"/>
    <property type="match status" value="1"/>
</dbReference>
<evidence type="ECO:0000313" key="14">
    <source>
        <dbReference type="Proteomes" id="UP001153269"/>
    </source>
</evidence>
<dbReference type="GO" id="GO:0004674">
    <property type="term" value="F:protein serine/threonine kinase activity"/>
    <property type="evidence" value="ECO:0007669"/>
    <property type="project" value="UniProtKB-KW"/>
</dbReference>
<feature type="region of interest" description="Disordered" evidence="11">
    <location>
        <begin position="301"/>
        <end position="334"/>
    </location>
</feature>
<name>A0A9N7YZB4_PLEPL</name>
<dbReference type="PROSITE" id="PS50011">
    <property type="entry name" value="PROTEIN_KINASE_DOM"/>
    <property type="match status" value="1"/>
</dbReference>
<feature type="region of interest" description="Disordered" evidence="11">
    <location>
        <begin position="1"/>
        <end position="208"/>
    </location>
</feature>
<sequence length="608" mass="66367">MDGPPVSPGPIGASKRPVTKATKRKATKRKTTERKTTKRKTTKRKATPENERPQKRQRVGDGPDTSTDSAQSTLESVIVINSSSDESTVSSGDTSTVRFSLPHSSSHTLASRRPVTKAPRRKATKRKATKRKTTKRKATPEHERPVKRQRVGEGPDTSTDSAQSTLESVIVINSSSDESTVSSGDTSTDDKWEGTQDSQGGDAQAEGSRLTLDCGKICSSVDNGLVQSGSDASPYSDLSTLEPEVNSSSDESTVSSGDTSTDDKWEGTQDSQGGDAQAEGSRLTLDCGKICSSVDNGLVQSGSDASPYSDLSTLEPEVNSSSDESTVSSGHSSTDDFKAKYLKLEKLGEGGYGTVYAGIRRSDGLPVAIKYIPDINGRYQQVMLNGKEYLIPMEVTLMQQAASDPGTVGGSAAVSLLDWYERDQMVVLVMERPVPSMELVRFIKKNNGPMAEDIAKIIMKQLVDAAIDLKAKGILHRDIKGENILIESSSDGLRVRFIDFGCGCNWVENKIYTDFSGTPEFHPPEFKINRQYMAGPMTVWQLASLLFEMLDGFRRFFTSEFLRKELQISSVWSKDCQDFLGKCLTLEPEDRATLEELKQHPWLHNPGA</sequence>
<keyword evidence="6" id="KW-0418">Kinase</keyword>
<dbReference type="InterPro" id="IPR011009">
    <property type="entry name" value="Kinase-like_dom_sf"/>
</dbReference>
<feature type="domain" description="Protein kinase" evidence="12">
    <location>
        <begin position="341"/>
        <end position="603"/>
    </location>
</feature>
<evidence type="ECO:0000256" key="9">
    <source>
        <dbReference type="ARBA" id="ARBA00048679"/>
    </source>
</evidence>
<evidence type="ECO:0000256" key="8">
    <source>
        <dbReference type="ARBA" id="ARBA00047899"/>
    </source>
</evidence>